<protein>
    <submittedName>
        <fullName evidence="2">SbcC/MukB-like Walker B domain-containing protein</fullName>
    </submittedName>
</protein>
<dbReference type="Proteomes" id="UP001596258">
    <property type="component" value="Unassembled WGS sequence"/>
</dbReference>
<name>A0ABW1UAZ5_9LACO</name>
<keyword evidence="1" id="KW-0175">Coiled coil</keyword>
<dbReference type="InterPro" id="IPR027417">
    <property type="entry name" value="P-loop_NTPase"/>
</dbReference>
<evidence type="ECO:0000313" key="2">
    <source>
        <dbReference type="EMBL" id="MFC6289795.1"/>
    </source>
</evidence>
<feature type="coiled-coil region" evidence="1">
    <location>
        <begin position="248"/>
        <end position="391"/>
    </location>
</feature>
<dbReference type="Pfam" id="PF13558">
    <property type="entry name" value="SbcC_Walker_B"/>
    <property type="match status" value="1"/>
</dbReference>
<comment type="caution">
    <text evidence="2">The sequence shown here is derived from an EMBL/GenBank/DDBJ whole genome shotgun (WGS) entry which is preliminary data.</text>
</comment>
<sequence>MELKEQLTPVSFHLRSFNKYGALDLPAAENGNLTLIGENAAGKTTLANCFFPMLIDGSIATPSFNSAKGTDKLTQTGNPRNSARESRNFESMLLGWGSGAMKVRTGYSYMRLRSQKRQVILGLGAHRAVGETRKPTWWFVVISNQPTAELRLVTTRTDGTGLNENEFREANAGLGKQLRIFNQAINYREYAATQVYGFTSGESLGKLAAVYRLLASPILTAGNARFTPIREALKNAQEGIDPQIIQQVADSQREVNRTKGVLERLKQAQIRLQKMKKEIFWRNLNHIRETTLLPYSRVRQDYEKKQEVIDQARQMIATVQEQLQLVTASLDQVTEKLRQLRQAKAEQQSIVVLRDQYQAQIQSLTKQLATYQAQQKQLQKVQRHLAEVARQQTTLTDQQTDLQTQQLRPLLTQLATRATGLTELMDVVTEVEPTVVNDRLLEYIRQMKKVLTQYQADERAKARVSRDVQIVGEMRDTLADRIDQRLQGPLQGRVRKDLQQDNVAVHEAGAAKMNDQFQEILTKQQAALTAHPDLKVILDQSDFLPELGKQQQALTQMVKTLADLARQLESLTNTQTIYERQAADVSAQMDPDFDVQQAQTTIADTQKRRDALVIDTQIDQKITQAENEQHQFERERATLNNQQANAEGRISSAQDDMVGLKDRLDQLETDGQAILQTLAPYVPAEETVTTILEALDFVQQHRSEVRNNDYGDISDRIGRLIHKNNSDGIDRNALDTLFEERGYNDFASAMRQQRSVNRNGLTVVAFDINKALLLMATDESHVERALQELTTGNNVAQDTYMAAAVQRITSQYRLIDDYNQMLTEGVSREQSIKLKITLTPVDVDEKVIAEACDPQLQERPTLLAEIQNRLEKLADDLTVADDDELFMAAAQRLLDTRQWSAFKVLIKRRQSDEDHYEEVDDKFVQSGGSGAEKAQAMVLPLLLVPKMVLQRAKLPDAPYLVMFDEFADKLDPETAKSFAKTIARFGFNFIATMPSGAQNKILADGVDNIAYDVIAPANQNDGRFHENVVRPALTWGDVHD</sequence>
<dbReference type="SUPFAM" id="SSF52540">
    <property type="entry name" value="P-loop containing nucleoside triphosphate hydrolases"/>
    <property type="match status" value="1"/>
</dbReference>
<organism evidence="2 3">
    <name type="scientific">Levilactobacillus angrenensis</name>
    <dbReference type="NCBI Taxonomy" id="2486020"/>
    <lineage>
        <taxon>Bacteria</taxon>
        <taxon>Bacillati</taxon>
        <taxon>Bacillota</taxon>
        <taxon>Bacilli</taxon>
        <taxon>Lactobacillales</taxon>
        <taxon>Lactobacillaceae</taxon>
        <taxon>Levilactobacillus</taxon>
    </lineage>
</organism>
<feature type="coiled-coil region" evidence="1">
    <location>
        <begin position="554"/>
        <end position="581"/>
    </location>
</feature>
<evidence type="ECO:0000256" key="1">
    <source>
        <dbReference type="SAM" id="Coils"/>
    </source>
</evidence>
<reference evidence="3" key="1">
    <citation type="journal article" date="2019" name="Int. J. Syst. Evol. Microbiol.">
        <title>The Global Catalogue of Microorganisms (GCM) 10K type strain sequencing project: providing services to taxonomists for standard genome sequencing and annotation.</title>
        <authorList>
            <consortium name="The Broad Institute Genomics Platform"/>
            <consortium name="The Broad Institute Genome Sequencing Center for Infectious Disease"/>
            <person name="Wu L."/>
            <person name="Ma J."/>
        </authorList>
    </citation>
    <scope>NUCLEOTIDE SEQUENCE [LARGE SCALE GENOMIC DNA]</scope>
    <source>
        <strain evidence="3">CCM 8893</strain>
    </source>
</reference>
<accession>A0ABW1UAZ5</accession>
<dbReference type="EMBL" id="JBHSSO010000016">
    <property type="protein sequence ID" value="MFC6289795.1"/>
    <property type="molecule type" value="Genomic_DNA"/>
</dbReference>
<keyword evidence="3" id="KW-1185">Reference proteome</keyword>
<feature type="coiled-coil region" evidence="1">
    <location>
        <begin position="622"/>
        <end position="670"/>
    </location>
</feature>
<proteinExistence type="predicted"/>
<dbReference type="RefSeq" id="WP_125574775.1">
    <property type="nucleotide sequence ID" value="NZ_JBHSSO010000016.1"/>
</dbReference>
<evidence type="ECO:0000313" key="3">
    <source>
        <dbReference type="Proteomes" id="UP001596258"/>
    </source>
</evidence>
<gene>
    <name evidence="2" type="ORF">ACFP1M_06210</name>
</gene>